<dbReference type="AlphaFoldDB" id="H1Y413"/>
<dbReference type="GO" id="GO:0043565">
    <property type="term" value="F:sequence-specific DNA binding"/>
    <property type="evidence" value="ECO:0007669"/>
    <property type="project" value="InterPro"/>
</dbReference>
<dbReference type="SUPFAM" id="SSF46689">
    <property type="entry name" value="Homeodomain-like"/>
    <property type="match status" value="2"/>
</dbReference>
<dbReference type="eggNOG" id="COG2207">
    <property type="taxonomic scope" value="Bacteria"/>
</dbReference>
<evidence type="ECO:0000313" key="5">
    <source>
        <dbReference type="Proteomes" id="UP000002774"/>
    </source>
</evidence>
<dbReference type="Proteomes" id="UP000002774">
    <property type="component" value="Chromosome"/>
</dbReference>
<dbReference type="Pfam" id="PF12833">
    <property type="entry name" value="HTH_18"/>
    <property type="match status" value="1"/>
</dbReference>
<keyword evidence="2" id="KW-0804">Transcription</keyword>
<reference evidence="4" key="1">
    <citation type="submission" date="2011-09" db="EMBL/GenBank/DDBJ databases">
        <title>The permanent draft genome of Mucilaginibacter paludis DSM 18603.</title>
        <authorList>
            <consortium name="US DOE Joint Genome Institute (JGI-PGF)"/>
            <person name="Lucas S."/>
            <person name="Han J."/>
            <person name="Lapidus A."/>
            <person name="Bruce D."/>
            <person name="Goodwin L."/>
            <person name="Pitluck S."/>
            <person name="Peters L."/>
            <person name="Kyrpides N."/>
            <person name="Mavromatis K."/>
            <person name="Ivanova N."/>
            <person name="Mikhailova N."/>
            <person name="Held B."/>
            <person name="Detter J.C."/>
            <person name="Tapia R."/>
            <person name="Han C."/>
            <person name="Land M."/>
            <person name="Hauser L."/>
            <person name="Markowitz V."/>
            <person name="Cheng J.-F."/>
            <person name="Hugenholtz P."/>
            <person name="Woyke T."/>
            <person name="Wu D."/>
            <person name="Tindall B."/>
            <person name="Brambilla E."/>
            <person name="Klenk H.-P."/>
            <person name="Eisen J.A."/>
        </authorList>
    </citation>
    <scope>NUCLEOTIDE SEQUENCE [LARGE SCALE GENOMIC DNA]</scope>
    <source>
        <strain evidence="4">DSM 18603</strain>
    </source>
</reference>
<dbReference type="InterPro" id="IPR018060">
    <property type="entry name" value="HTH_AraC"/>
</dbReference>
<evidence type="ECO:0000256" key="1">
    <source>
        <dbReference type="ARBA" id="ARBA00023015"/>
    </source>
</evidence>
<feature type="domain" description="HTH araC/xylS-type" evidence="3">
    <location>
        <begin position="61"/>
        <end position="149"/>
    </location>
</feature>
<dbReference type="PANTHER" id="PTHR47893:SF1">
    <property type="entry name" value="REGULATORY PROTEIN PCHR"/>
    <property type="match status" value="1"/>
</dbReference>
<dbReference type="HOGENOM" id="CLU_1658818_0_0_10"/>
<gene>
    <name evidence="4" type="ORF">Mucpa_6909</name>
</gene>
<dbReference type="OrthoDB" id="799767at2"/>
<keyword evidence="5" id="KW-1185">Reference proteome</keyword>
<evidence type="ECO:0000256" key="2">
    <source>
        <dbReference type="ARBA" id="ARBA00023163"/>
    </source>
</evidence>
<evidence type="ECO:0000313" key="4">
    <source>
        <dbReference type="EMBL" id="EHQ30958.1"/>
    </source>
</evidence>
<protein>
    <submittedName>
        <fullName evidence="4">Helix-turn-helix, AraC domain-containing protein</fullName>
    </submittedName>
</protein>
<organism evidence="4 5">
    <name type="scientific">Mucilaginibacter paludis DSM 18603</name>
    <dbReference type="NCBI Taxonomy" id="714943"/>
    <lineage>
        <taxon>Bacteria</taxon>
        <taxon>Pseudomonadati</taxon>
        <taxon>Bacteroidota</taxon>
        <taxon>Sphingobacteriia</taxon>
        <taxon>Sphingobacteriales</taxon>
        <taxon>Sphingobacteriaceae</taxon>
        <taxon>Mucilaginibacter</taxon>
    </lineage>
</organism>
<keyword evidence="1" id="KW-0805">Transcription regulation</keyword>
<accession>H1Y413</accession>
<dbReference type="EMBL" id="CM001403">
    <property type="protein sequence ID" value="EHQ30958.1"/>
    <property type="molecule type" value="Genomic_DNA"/>
</dbReference>
<dbReference type="STRING" id="714943.Mucpa_6909"/>
<dbReference type="RefSeq" id="WP_008513054.1">
    <property type="nucleotide sequence ID" value="NZ_CM001403.1"/>
</dbReference>
<dbReference type="SMART" id="SM00342">
    <property type="entry name" value="HTH_ARAC"/>
    <property type="match status" value="1"/>
</dbReference>
<sequence>MQRNTMQSIGRHTSQRQWFMKRLFLEAKIVELFLAQATQLDNRADISRSSGLTPIDIERLYGIKSHLDNNFHEDFSIIDLAKEAGINQTKLKFGFKKIFNTTVFGYINDIRLMEAKRLLLEEKLYVNEVAYKVGFKYPHYFSAVFKKKLVLFCKLKMIF</sequence>
<dbReference type="GO" id="GO:0003700">
    <property type="term" value="F:DNA-binding transcription factor activity"/>
    <property type="evidence" value="ECO:0007669"/>
    <property type="project" value="InterPro"/>
</dbReference>
<dbReference type="Gene3D" id="1.10.10.60">
    <property type="entry name" value="Homeodomain-like"/>
    <property type="match status" value="2"/>
</dbReference>
<name>H1Y413_9SPHI</name>
<dbReference type="InterPro" id="IPR009057">
    <property type="entry name" value="Homeodomain-like_sf"/>
</dbReference>
<dbReference type="PROSITE" id="PS01124">
    <property type="entry name" value="HTH_ARAC_FAMILY_2"/>
    <property type="match status" value="1"/>
</dbReference>
<proteinExistence type="predicted"/>
<dbReference type="InterPro" id="IPR053142">
    <property type="entry name" value="PchR_regulatory_protein"/>
</dbReference>
<evidence type="ECO:0000259" key="3">
    <source>
        <dbReference type="PROSITE" id="PS01124"/>
    </source>
</evidence>
<dbReference type="PANTHER" id="PTHR47893">
    <property type="entry name" value="REGULATORY PROTEIN PCHR"/>
    <property type="match status" value="1"/>
</dbReference>